<evidence type="ECO:0000313" key="6">
    <source>
        <dbReference type="Proteomes" id="UP000053199"/>
    </source>
</evidence>
<evidence type="ECO:0000256" key="1">
    <source>
        <dbReference type="ARBA" id="ARBA00021292"/>
    </source>
</evidence>
<dbReference type="GO" id="GO:1901137">
    <property type="term" value="P:carbohydrate derivative biosynthetic process"/>
    <property type="evidence" value="ECO:0007669"/>
    <property type="project" value="UniProtKB-ARBA"/>
</dbReference>
<name>A0A0V8IV81_9MICC</name>
<dbReference type="CDD" id="cd03801">
    <property type="entry name" value="GT4_PimA-like"/>
    <property type="match status" value="1"/>
</dbReference>
<dbReference type="PANTHER" id="PTHR45947">
    <property type="entry name" value="SULFOQUINOVOSYL TRANSFERASE SQD2"/>
    <property type="match status" value="1"/>
</dbReference>
<accession>A0A0V8IV81</accession>
<evidence type="ECO:0000256" key="3">
    <source>
        <dbReference type="ARBA" id="ARBA00022679"/>
    </source>
</evidence>
<comment type="caution">
    <text evidence="5">The sequence shown here is derived from an EMBL/GenBank/DDBJ whole genome shotgun (WGS) entry which is preliminary data.</text>
</comment>
<dbReference type="GO" id="GO:0016758">
    <property type="term" value="F:hexosyltransferase activity"/>
    <property type="evidence" value="ECO:0007669"/>
    <property type="project" value="TreeGrafter"/>
</dbReference>
<feature type="domain" description="Glycosyltransferase subfamily 4-like N-terminal" evidence="4">
    <location>
        <begin position="196"/>
        <end position="370"/>
    </location>
</feature>
<keyword evidence="2" id="KW-0328">Glycosyltransferase</keyword>
<dbReference type="SUPFAM" id="SSF53756">
    <property type="entry name" value="UDP-Glycosyltransferase/glycogen phosphorylase"/>
    <property type="match status" value="1"/>
</dbReference>
<dbReference type="Pfam" id="PF13692">
    <property type="entry name" value="Glyco_trans_1_4"/>
    <property type="match status" value="1"/>
</dbReference>
<gene>
    <name evidence="5" type="ORF">AS031_01055</name>
</gene>
<dbReference type="RefSeq" id="WP_058266300.1">
    <property type="nucleotide sequence ID" value="NZ_FMAZ01000001.1"/>
</dbReference>
<dbReference type="InterPro" id="IPR028098">
    <property type="entry name" value="Glyco_trans_4-like_N"/>
</dbReference>
<dbReference type="Pfam" id="PF13579">
    <property type="entry name" value="Glyco_trans_4_4"/>
    <property type="match status" value="1"/>
</dbReference>
<sequence>MSPLYRNLRLTCRTVIENLADDPFHFILQTSRRLPARLVIPAARRFLGGTPKGSIAVPVLVAELLSGNQTGLQRRLELALQRKPLPRSAVKLADIALSAQQPGYADRLLAGSSGRKGHPAVLARRRWYSGSVSDAIAALAGEEEPAGGRKGQRQRLESEAELLRGWTPKLRSAPMVPVPDRVLHLLTNSLPHTRSGYAQRSHSILLAQKEAGWEPLAVTRVGYPVMVGKIAARGEDVVDGVTYRRLLPAKLAPTPTGRLQQQAEELLQLALEFRPSVIHTTTHYVNGLVARAVANALGIPWVYEVRGQLADTWASTRGPEAIKSERYTLFQEREADLMQSADLVVTLGEAMKKNIMAARVPEEKIIIAPNAVGGEYLREPLDLADARIQLGLDPDDQIIGTVSSLVPYEGLDDLIDAFTLLAPVFPRLKLLIVGSGVSLPSLKEQARRSGLASRITFTGLVTPNLARAYHQALDVFVVPRKDLDVTRSVTPLKPVEAMASGRPVVASDLPALAEIVHNGHTGLLAPADDPAALADVVAPLLQNAVLRDALGDAGRQRVLATRTWAANAAATVRSYQAIAEDQSRRAR</sequence>
<organism evidence="5 6">
    <name type="scientific">Pseudarthrobacter enclensis</name>
    <dbReference type="NCBI Taxonomy" id="993070"/>
    <lineage>
        <taxon>Bacteria</taxon>
        <taxon>Bacillati</taxon>
        <taxon>Actinomycetota</taxon>
        <taxon>Actinomycetes</taxon>
        <taxon>Micrococcales</taxon>
        <taxon>Micrococcaceae</taxon>
        <taxon>Pseudarthrobacter</taxon>
    </lineage>
</organism>
<dbReference type="PANTHER" id="PTHR45947:SF3">
    <property type="entry name" value="SULFOQUINOVOSYL TRANSFERASE SQD2"/>
    <property type="match status" value="1"/>
</dbReference>
<evidence type="ECO:0000259" key="4">
    <source>
        <dbReference type="Pfam" id="PF13579"/>
    </source>
</evidence>
<evidence type="ECO:0000256" key="2">
    <source>
        <dbReference type="ARBA" id="ARBA00022676"/>
    </source>
</evidence>
<protein>
    <recommendedName>
        <fullName evidence="1">D-inositol 3-phosphate glycosyltransferase</fullName>
    </recommendedName>
</protein>
<reference evidence="5 6" key="1">
    <citation type="journal article" date="2014" name="Arch. Microbiol.">
        <title>Arthrobacter enclensis sp. nov., isolated from sediment sample.</title>
        <authorList>
            <person name="Dastager S.G."/>
            <person name="Liu Q."/>
            <person name="Tang S.K."/>
            <person name="Krishnamurthi S."/>
            <person name="Lee J.C."/>
            <person name="Li W.J."/>
        </authorList>
    </citation>
    <scope>NUCLEOTIDE SEQUENCE [LARGE SCALE GENOMIC DNA]</scope>
    <source>
        <strain evidence="5 6">NIO-1008</strain>
    </source>
</reference>
<keyword evidence="6" id="KW-1185">Reference proteome</keyword>
<dbReference type="Proteomes" id="UP000053199">
    <property type="component" value="Unassembled WGS sequence"/>
</dbReference>
<dbReference type="EMBL" id="LNQM01000001">
    <property type="protein sequence ID" value="KSU78673.1"/>
    <property type="molecule type" value="Genomic_DNA"/>
</dbReference>
<dbReference type="InterPro" id="IPR050194">
    <property type="entry name" value="Glycosyltransferase_grp1"/>
</dbReference>
<dbReference type="STRING" id="993070.AS031_01055"/>
<proteinExistence type="predicted"/>
<dbReference type="OrthoDB" id="509705at2"/>
<keyword evidence="3 5" id="KW-0808">Transferase</keyword>
<dbReference type="AlphaFoldDB" id="A0A0V8IV81"/>
<evidence type="ECO:0000313" key="5">
    <source>
        <dbReference type="EMBL" id="KSU78673.1"/>
    </source>
</evidence>
<dbReference type="Gene3D" id="3.40.50.2000">
    <property type="entry name" value="Glycogen Phosphorylase B"/>
    <property type="match status" value="2"/>
</dbReference>